<reference evidence="1" key="1">
    <citation type="submission" date="2014-11" db="EMBL/GenBank/DDBJ databases">
        <authorList>
            <person name="Amaro Gonzalez C."/>
        </authorList>
    </citation>
    <scope>NUCLEOTIDE SEQUENCE</scope>
</reference>
<proteinExistence type="predicted"/>
<organism evidence="1">
    <name type="scientific">Anguilla anguilla</name>
    <name type="common">European freshwater eel</name>
    <name type="synonym">Muraena anguilla</name>
    <dbReference type="NCBI Taxonomy" id="7936"/>
    <lineage>
        <taxon>Eukaryota</taxon>
        <taxon>Metazoa</taxon>
        <taxon>Chordata</taxon>
        <taxon>Craniata</taxon>
        <taxon>Vertebrata</taxon>
        <taxon>Euteleostomi</taxon>
        <taxon>Actinopterygii</taxon>
        <taxon>Neopterygii</taxon>
        <taxon>Teleostei</taxon>
        <taxon>Anguilliformes</taxon>
        <taxon>Anguillidae</taxon>
        <taxon>Anguilla</taxon>
    </lineage>
</organism>
<dbReference type="EMBL" id="GBXM01029265">
    <property type="protein sequence ID" value="JAH79312.1"/>
    <property type="molecule type" value="Transcribed_RNA"/>
</dbReference>
<dbReference type="AlphaFoldDB" id="A0A0E9VMP1"/>
<name>A0A0E9VMP1_ANGAN</name>
<reference evidence="1" key="2">
    <citation type="journal article" date="2015" name="Fish Shellfish Immunol.">
        <title>Early steps in the European eel (Anguilla anguilla)-Vibrio vulnificus interaction in the gills: Role of the RtxA13 toxin.</title>
        <authorList>
            <person name="Callol A."/>
            <person name="Pajuelo D."/>
            <person name="Ebbesson L."/>
            <person name="Teles M."/>
            <person name="MacKenzie S."/>
            <person name="Amaro C."/>
        </authorList>
    </citation>
    <scope>NUCLEOTIDE SEQUENCE</scope>
</reference>
<evidence type="ECO:0000313" key="1">
    <source>
        <dbReference type="EMBL" id="JAH79312.1"/>
    </source>
</evidence>
<sequence>MLCRQNSARQELLWRAKNRA</sequence>
<accession>A0A0E9VMP1</accession>
<protein>
    <submittedName>
        <fullName evidence="1">Uncharacterized protein</fullName>
    </submittedName>
</protein>